<dbReference type="SUPFAM" id="SSF52402">
    <property type="entry name" value="Adenine nucleotide alpha hydrolases-like"/>
    <property type="match status" value="1"/>
</dbReference>
<accession>A0A0F9IMV6</accession>
<evidence type="ECO:0000313" key="2">
    <source>
        <dbReference type="EMBL" id="KKM46542.1"/>
    </source>
</evidence>
<dbReference type="InterPro" id="IPR006016">
    <property type="entry name" value="UspA"/>
</dbReference>
<organism evidence="2">
    <name type="scientific">marine sediment metagenome</name>
    <dbReference type="NCBI Taxonomy" id="412755"/>
    <lineage>
        <taxon>unclassified sequences</taxon>
        <taxon>metagenomes</taxon>
        <taxon>ecological metagenomes</taxon>
    </lineage>
</organism>
<dbReference type="Gene3D" id="3.40.50.12370">
    <property type="match status" value="1"/>
</dbReference>
<evidence type="ECO:0000259" key="1">
    <source>
        <dbReference type="Pfam" id="PF00582"/>
    </source>
</evidence>
<sequence length="224" mass="25481">MKKRILLPTDYSKNALNAIKYALGLYKAETCDFFLLNAFHASGYSLASLMVPEPGERFYEAAKLESEKGMNRLMEVLNLLPKNDKHTFQIICTFNSLTQAVKEIIDTKDIDIIVMGTKDITKSSNAFLGSHTVGIMENITQCPVIAVPEDLTFLPPKEIVFATDYKTVFKKKELHYMFDLAKMHHATIRVLHIESEGKLNVGQENNKLLLQDMMENIVYTFHTL</sequence>
<dbReference type="EMBL" id="LAZR01012034">
    <property type="protein sequence ID" value="KKM46542.1"/>
    <property type="molecule type" value="Genomic_DNA"/>
</dbReference>
<reference evidence="2" key="1">
    <citation type="journal article" date="2015" name="Nature">
        <title>Complex archaea that bridge the gap between prokaryotes and eukaryotes.</title>
        <authorList>
            <person name="Spang A."/>
            <person name="Saw J.H."/>
            <person name="Jorgensen S.L."/>
            <person name="Zaremba-Niedzwiedzka K."/>
            <person name="Martijn J."/>
            <person name="Lind A.E."/>
            <person name="van Eijk R."/>
            <person name="Schleper C."/>
            <person name="Guy L."/>
            <person name="Ettema T.J."/>
        </authorList>
    </citation>
    <scope>NUCLEOTIDE SEQUENCE</scope>
</reference>
<proteinExistence type="predicted"/>
<name>A0A0F9IMV6_9ZZZZ</name>
<feature type="domain" description="UspA" evidence="1">
    <location>
        <begin position="2"/>
        <end position="148"/>
    </location>
</feature>
<dbReference type="CDD" id="cd00293">
    <property type="entry name" value="USP-like"/>
    <property type="match status" value="1"/>
</dbReference>
<protein>
    <recommendedName>
        <fullName evidence="1">UspA domain-containing protein</fullName>
    </recommendedName>
</protein>
<dbReference type="Pfam" id="PF00582">
    <property type="entry name" value="Usp"/>
    <property type="match status" value="1"/>
</dbReference>
<dbReference type="AlphaFoldDB" id="A0A0F9IMV6"/>
<comment type="caution">
    <text evidence="2">The sequence shown here is derived from an EMBL/GenBank/DDBJ whole genome shotgun (WGS) entry which is preliminary data.</text>
</comment>
<gene>
    <name evidence="2" type="ORF">LCGC14_1559750</name>
</gene>
<feature type="non-terminal residue" evidence="2">
    <location>
        <position position="224"/>
    </location>
</feature>